<feature type="region of interest" description="Disordered" evidence="9">
    <location>
        <begin position="776"/>
        <end position="844"/>
    </location>
</feature>
<feature type="compositionally biased region" description="Low complexity" evidence="9">
    <location>
        <begin position="684"/>
        <end position="697"/>
    </location>
</feature>
<organism evidence="11 12">
    <name type="scientific">Parastrongyloides trichosuri</name>
    <name type="common">Possum-specific nematode worm</name>
    <dbReference type="NCBI Taxonomy" id="131310"/>
    <lineage>
        <taxon>Eukaryota</taxon>
        <taxon>Metazoa</taxon>
        <taxon>Ecdysozoa</taxon>
        <taxon>Nematoda</taxon>
        <taxon>Chromadorea</taxon>
        <taxon>Rhabditida</taxon>
        <taxon>Tylenchina</taxon>
        <taxon>Panagrolaimomorpha</taxon>
        <taxon>Strongyloidoidea</taxon>
        <taxon>Strongyloididae</taxon>
        <taxon>Parastrongyloides</taxon>
    </lineage>
</organism>
<dbReference type="GO" id="GO:0045944">
    <property type="term" value="P:positive regulation of transcription by RNA polymerase II"/>
    <property type="evidence" value="ECO:0007669"/>
    <property type="project" value="TreeGrafter"/>
</dbReference>
<feature type="compositionally biased region" description="Polar residues" evidence="9">
    <location>
        <begin position="240"/>
        <end position="249"/>
    </location>
</feature>
<evidence type="ECO:0000259" key="10">
    <source>
        <dbReference type="PROSITE" id="PS50016"/>
    </source>
</evidence>
<keyword evidence="4" id="KW-0862">Zinc</keyword>
<reference evidence="12" key="1">
    <citation type="submission" date="2017-02" db="UniProtKB">
        <authorList>
            <consortium name="WormBaseParasite"/>
        </authorList>
    </citation>
    <scope>IDENTIFICATION</scope>
</reference>
<evidence type="ECO:0000313" key="11">
    <source>
        <dbReference type="Proteomes" id="UP000038045"/>
    </source>
</evidence>
<dbReference type="InterPro" id="IPR009072">
    <property type="entry name" value="Histone-fold"/>
</dbReference>
<dbReference type="AlphaFoldDB" id="A0A0N4ZU24"/>
<dbReference type="Gene3D" id="1.10.20.10">
    <property type="entry name" value="Histone, subunit A"/>
    <property type="match status" value="1"/>
</dbReference>
<feature type="compositionally biased region" description="Polar residues" evidence="9">
    <location>
        <begin position="813"/>
        <end position="826"/>
    </location>
</feature>
<dbReference type="PANTHER" id="PTHR46452:SF1">
    <property type="entry name" value="TRANSCRIPTION INITIATION FACTOR TFIID SUBUNIT 3"/>
    <property type="match status" value="1"/>
</dbReference>
<dbReference type="Pfam" id="PF00628">
    <property type="entry name" value="PHD"/>
    <property type="match status" value="1"/>
</dbReference>
<dbReference type="GO" id="GO:0008270">
    <property type="term" value="F:zinc ion binding"/>
    <property type="evidence" value="ECO:0007669"/>
    <property type="project" value="UniProtKB-KW"/>
</dbReference>
<dbReference type="PANTHER" id="PTHR46452">
    <property type="entry name" value="TRANSCRIPTION INITIATION FACTOR TFIID SUBUNIT 3"/>
    <property type="match status" value="1"/>
</dbReference>
<sequence>MVECPMDPFTQGPEEYVRNEVTTTMGIILEDIGFSGVTVEALNELTALFENYFCTLSKRTCNYANLANRAEPSINDVLLSLKTMHNKVSEISDFVKQIDMPKRNGCHDMPICVKREDVVSRKHVVKEKTPESETNKVVEEENVAPVERNEENQKITNEINVEKKTKSKFLSLFKDKKVTELGFEIATIKKSKPPEQGKLESKNHVEESVKIKVSKRDQLKLETSKPSIAISKSPKVPEQASASNRPTLPVASNLSMLNNLSDINGQAMLKQLLVNYGAASMLSMSTIQNETAIQQLNILAQCGFFTQYISDTISSFHKNATNQTDETLQKLFTGSKINIPHQTQNVQPPQQQQLHNVSINKNSSKDDSINATIENVLRSVKATPSSIPPTPIKVNSVKKQYKIKDDHQSKPATDFSGLKFDTPTSSIPKITAPRLDSTNRLNDSSFLNISSTFPLAESTPKNKHINISKELIKPLIPPKSINEIKPSENSSVVETDKEREKREKRERKEKKREKKRRKKEERERLLQNMDTKIDDSKLTNSLSRGMLPLSIDVKVGDPCEGPSGTSSTYTPVEKKLPIKLTFKRANSSVTSPTVTTTTPLTSPLIVDNKCAYSPVLNKSLNDDNTINEEFKNKAKILNNSINDSCNTIITKHHDDKIKKSMGESDNLNAEKKKHKKEKEKSIIKSDVSMIPSSSSASLPTTNPDMLRSKIKRKDKDKKKGDKSTPEAPATLVVGSFNDNGSDYLRVLKEKMAKEHKIQTPNSNNVIMNKEKVKEVHITDKEESPSKRAVTPLSFSRPGSGPLDIEKEEKGKSQVKNILNNFGVSPQKNKDKKEKKKKSSDIPFGTIKGVKQPSLNIMNSKIFSSVKEGPSNIIEDQIPRKIVPPSTEPPTRNIMGNGINGGEDDAETLWICPKCHVAYNEDAEMVGCDKCESWYHFHCVGLIVAPAEHESWFCEDCLKKESTKDRKRKNSKDLNKISSFKKMKRSDRPQ</sequence>
<dbReference type="Gene3D" id="3.30.40.10">
    <property type="entry name" value="Zinc/RING finger domain, C3HC4 (zinc finger)"/>
    <property type="match status" value="1"/>
</dbReference>
<dbReference type="WBParaSite" id="PTRK_0001208900.1">
    <property type="protein sequence ID" value="PTRK_0001208900.1"/>
    <property type="gene ID" value="PTRK_0001208900"/>
</dbReference>
<dbReference type="GO" id="GO:0002039">
    <property type="term" value="F:p53 binding"/>
    <property type="evidence" value="ECO:0007669"/>
    <property type="project" value="TreeGrafter"/>
</dbReference>
<feature type="compositionally biased region" description="Basic and acidic residues" evidence="9">
    <location>
        <begin position="494"/>
        <end position="503"/>
    </location>
</feature>
<evidence type="ECO:0000256" key="5">
    <source>
        <dbReference type="ARBA" id="ARBA00023015"/>
    </source>
</evidence>
<evidence type="ECO:0000256" key="8">
    <source>
        <dbReference type="PROSITE-ProRule" id="PRU00146"/>
    </source>
</evidence>
<feature type="compositionally biased region" description="Basic and acidic residues" evidence="9">
    <location>
        <begin position="776"/>
        <end position="785"/>
    </location>
</feature>
<dbReference type="InterPro" id="IPR011011">
    <property type="entry name" value="Znf_FYVE_PHD"/>
</dbReference>
<feature type="region of interest" description="Disordered" evidence="9">
    <location>
        <begin position="656"/>
        <end position="731"/>
    </location>
</feature>
<evidence type="ECO:0000256" key="2">
    <source>
        <dbReference type="ARBA" id="ARBA00022723"/>
    </source>
</evidence>
<protein>
    <submittedName>
        <fullName evidence="12">PHD-type domain-containing protein</fullName>
    </submittedName>
</protein>
<keyword evidence="3 8" id="KW-0863">Zinc-finger</keyword>
<dbReference type="Proteomes" id="UP000038045">
    <property type="component" value="Unplaced"/>
</dbReference>
<keyword evidence="7" id="KW-0539">Nucleus</keyword>
<evidence type="ECO:0000256" key="7">
    <source>
        <dbReference type="ARBA" id="ARBA00023242"/>
    </source>
</evidence>
<proteinExistence type="predicted"/>
<feature type="compositionally biased region" description="Basic residues" evidence="9">
    <location>
        <begin position="978"/>
        <end position="989"/>
    </location>
</feature>
<dbReference type="GO" id="GO:0046982">
    <property type="term" value="F:protein heterodimerization activity"/>
    <property type="evidence" value="ECO:0007669"/>
    <property type="project" value="InterPro"/>
</dbReference>
<keyword evidence="5" id="KW-0805">Transcription regulation</keyword>
<accession>A0A0N4ZU24</accession>
<dbReference type="SMART" id="SM00576">
    <property type="entry name" value="BTP"/>
    <property type="match status" value="1"/>
</dbReference>
<dbReference type="InterPro" id="IPR019786">
    <property type="entry name" value="Zinc_finger_PHD-type_CS"/>
</dbReference>
<dbReference type="SUPFAM" id="SSF57903">
    <property type="entry name" value="FYVE/PHD zinc finger"/>
    <property type="match status" value="1"/>
</dbReference>
<dbReference type="PROSITE" id="PS50016">
    <property type="entry name" value="ZF_PHD_2"/>
    <property type="match status" value="1"/>
</dbReference>
<evidence type="ECO:0000256" key="3">
    <source>
        <dbReference type="ARBA" id="ARBA00022771"/>
    </source>
</evidence>
<feature type="compositionally biased region" description="Low complexity" evidence="9">
    <location>
        <begin position="224"/>
        <end position="234"/>
    </location>
</feature>
<feature type="region of interest" description="Disordered" evidence="9">
    <location>
        <begin position="224"/>
        <end position="249"/>
    </location>
</feature>
<evidence type="ECO:0000256" key="1">
    <source>
        <dbReference type="ARBA" id="ARBA00004123"/>
    </source>
</evidence>
<dbReference type="PROSITE" id="PS01359">
    <property type="entry name" value="ZF_PHD_1"/>
    <property type="match status" value="1"/>
</dbReference>
<keyword evidence="11" id="KW-1185">Reference proteome</keyword>
<evidence type="ECO:0000256" key="4">
    <source>
        <dbReference type="ARBA" id="ARBA00022833"/>
    </source>
</evidence>
<dbReference type="SMART" id="SM00249">
    <property type="entry name" value="PHD"/>
    <property type="match status" value="1"/>
</dbReference>
<dbReference type="GO" id="GO:0005669">
    <property type="term" value="C:transcription factor TFIID complex"/>
    <property type="evidence" value="ECO:0007669"/>
    <property type="project" value="TreeGrafter"/>
</dbReference>
<keyword evidence="2" id="KW-0479">Metal-binding</keyword>
<dbReference type="InterPro" id="IPR013083">
    <property type="entry name" value="Znf_RING/FYVE/PHD"/>
</dbReference>
<evidence type="ECO:0000313" key="12">
    <source>
        <dbReference type="WBParaSite" id="PTRK_0001208900.1"/>
    </source>
</evidence>
<feature type="region of interest" description="Disordered" evidence="9">
    <location>
        <begin position="479"/>
        <end position="528"/>
    </location>
</feature>
<dbReference type="InterPro" id="IPR006565">
    <property type="entry name" value="BTP"/>
</dbReference>
<evidence type="ECO:0000256" key="6">
    <source>
        <dbReference type="ARBA" id="ARBA00023163"/>
    </source>
</evidence>
<dbReference type="Pfam" id="PF07524">
    <property type="entry name" value="Bromo_TP"/>
    <property type="match status" value="1"/>
</dbReference>
<comment type="subcellular location">
    <subcellularLocation>
        <location evidence="1">Nucleus</location>
    </subcellularLocation>
</comment>
<keyword evidence="6" id="KW-0804">Transcription</keyword>
<feature type="region of interest" description="Disordered" evidence="9">
    <location>
        <begin position="404"/>
        <end position="442"/>
    </location>
</feature>
<dbReference type="CDD" id="cd15522">
    <property type="entry name" value="PHD_TAF3"/>
    <property type="match status" value="1"/>
</dbReference>
<feature type="domain" description="PHD-type" evidence="10">
    <location>
        <begin position="908"/>
        <end position="959"/>
    </location>
</feature>
<dbReference type="STRING" id="131310.A0A0N4ZU24"/>
<name>A0A0N4ZU24_PARTI</name>
<feature type="compositionally biased region" description="Basic residues" evidence="9">
    <location>
        <begin position="504"/>
        <end position="519"/>
    </location>
</feature>
<feature type="region of interest" description="Disordered" evidence="9">
    <location>
        <begin position="961"/>
        <end position="989"/>
    </location>
</feature>
<evidence type="ECO:0000256" key="9">
    <source>
        <dbReference type="SAM" id="MobiDB-lite"/>
    </source>
</evidence>
<dbReference type="InterPro" id="IPR001965">
    <property type="entry name" value="Znf_PHD"/>
</dbReference>
<dbReference type="InterPro" id="IPR019787">
    <property type="entry name" value="Znf_PHD-finger"/>
</dbReference>